<feature type="transmembrane region" description="Helical" evidence="1">
    <location>
        <begin position="59"/>
        <end position="81"/>
    </location>
</feature>
<accession>A0A1B1C7C6</accession>
<organism evidence="2 3">
    <name type="scientific">Rhizobium leguminosarum</name>
    <dbReference type="NCBI Taxonomy" id="384"/>
    <lineage>
        <taxon>Bacteria</taxon>
        <taxon>Pseudomonadati</taxon>
        <taxon>Pseudomonadota</taxon>
        <taxon>Alphaproteobacteria</taxon>
        <taxon>Hyphomicrobiales</taxon>
        <taxon>Rhizobiaceae</taxon>
        <taxon>Rhizobium/Agrobacterium group</taxon>
        <taxon>Rhizobium</taxon>
    </lineage>
</organism>
<dbReference type="RefSeq" id="WP_065279988.1">
    <property type="nucleotide sequence ID" value="NZ_CP016286.1"/>
</dbReference>
<evidence type="ECO:0000256" key="1">
    <source>
        <dbReference type="SAM" id="Phobius"/>
    </source>
</evidence>
<evidence type="ECO:0000313" key="3">
    <source>
        <dbReference type="Proteomes" id="UP000092691"/>
    </source>
</evidence>
<dbReference type="AlphaFoldDB" id="A0A1B1C7C6"/>
<proteinExistence type="predicted"/>
<keyword evidence="1" id="KW-0812">Transmembrane</keyword>
<feature type="transmembrane region" description="Helical" evidence="1">
    <location>
        <begin position="26"/>
        <end position="53"/>
    </location>
</feature>
<keyword evidence="1" id="KW-0472">Membrane</keyword>
<gene>
    <name evidence="2" type="ORF">BA011_07615</name>
</gene>
<dbReference type="EMBL" id="CP016286">
    <property type="protein sequence ID" value="ANP85614.1"/>
    <property type="molecule type" value="Genomic_DNA"/>
</dbReference>
<dbReference type="Proteomes" id="UP000092691">
    <property type="component" value="Chromosome"/>
</dbReference>
<keyword evidence="1" id="KW-1133">Transmembrane helix</keyword>
<sequence length="448" mass="50249">MRKSFIWVLIRRIRILNFRFFKRRNYIMFQLGQLLTAILRIIVVPFIGLYYFFAAIGQLAFFLASIPSLLLTLVSSAIVLLRSRSSGLFLASIADALAAESGRRSFIERSLLTDRQIKIRETPPLFETPEGPRRLSNAEASAQEIRLRYQKERETVLFGRAGDALQTLSEFATRSGETSLEYSLSLRKLSFWERRQGYLDWVVTIATPHRELIEGHLLRLKEWLGIGVEFGAYSPATLHRACRDTPEEMGTIAGGVKTVSDLLYALTCKHVLPRCDHDIFPTLSPGADIPDATLINMHDGCFAGHFGSALPIVEQSFLSDLYAEGRYVTRLGGASPVEGYVENRVSEYTIDGTLYSFPACTVAVRRRRILGLFVYPRTSKGFSKKGDSGSWVVAGLGGKNSFLGLIHGGTERFSYVILAEPLFEFLNDRLAAINPSERISNVIPFEDR</sequence>
<name>A0A1B1C7C6_RHILE</name>
<protein>
    <submittedName>
        <fullName evidence="2">Uncharacterized protein</fullName>
    </submittedName>
</protein>
<evidence type="ECO:0000313" key="2">
    <source>
        <dbReference type="EMBL" id="ANP85614.1"/>
    </source>
</evidence>
<reference evidence="2 3" key="1">
    <citation type="submission" date="2016-06" db="EMBL/GenBank/DDBJ databases">
        <title>Microsymbionts genomes from the relict species Vavilovia formosa.</title>
        <authorList>
            <person name="Chirak E."/>
            <person name="Kimeklis A."/>
            <person name="Andronov E."/>
        </authorList>
    </citation>
    <scope>NUCLEOTIDE SEQUENCE [LARGE SCALE GENOMIC DNA]</scope>
    <source>
        <strain evidence="2 3">Vaf10</strain>
    </source>
</reference>